<gene>
    <name evidence="8" type="ORF">KOI35_17890</name>
</gene>
<dbReference type="CDD" id="cd06171">
    <property type="entry name" value="Sigma70_r4"/>
    <property type="match status" value="1"/>
</dbReference>
<organism evidence="8 9">
    <name type="scientific">Paractinoplanes bogorensis</name>
    <dbReference type="NCBI Taxonomy" id="1610840"/>
    <lineage>
        <taxon>Bacteria</taxon>
        <taxon>Bacillati</taxon>
        <taxon>Actinomycetota</taxon>
        <taxon>Actinomycetes</taxon>
        <taxon>Micromonosporales</taxon>
        <taxon>Micromonosporaceae</taxon>
        <taxon>Paractinoplanes</taxon>
    </lineage>
</organism>
<dbReference type="NCBIfam" id="NF007227">
    <property type="entry name" value="PRK09645.1"/>
    <property type="match status" value="1"/>
</dbReference>
<evidence type="ECO:0000256" key="3">
    <source>
        <dbReference type="ARBA" id="ARBA00023082"/>
    </source>
</evidence>
<evidence type="ECO:0000256" key="4">
    <source>
        <dbReference type="ARBA" id="ARBA00023125"/>
    </source>
</evidence>
<evidence type="ECO:0000313" key="9">
    <source>
        <dbReference type="Proteomes" id="UP001519654"/>
    </source>
</evidence>
<feature type="domain" description="RNA polymerase sigma-70 region 4" evidence="7">
    <location>
        <begin position="119"/>
        <end position="168"/>
    </location>
</feature>
<dbReference type="SUPFAM" id="SSF88659">
    <property type="entry name" value="Sigma3 and sigma4 domains of RNA polymerase sigma factors"/>
    <property type="match status" value="1"/>
</dbReference>
<dbReference type="InterPro" id="IPR013324">
    <property type="entry name" value="RNA_pol_sigma_r3/r4-like"/>
</dbReference>
<dbReference type="InterPro" id="IPR013325">
    <property type="entry name" value="RNA_pol_sigma_r2"/>
</dbReference>
<sequence>MASWSRRRESSADEVLIRRLYEEHGGALLAYATRLMGDRPLGEDVVQETLIRAWRNPEALTNDKGSVRGYLFTITRNIAIDRHRARQARPAEVAETPGSTPVEKDHADQVVDSMVVLGAMEKLSDEHQQVLKEIYFQGRSVEEAAESLGVPAGTVKSRSYYALRRLREAIAEKPVPSQVVAEGAAG</sequence>
<evidence type="ECO:0000259" key="7">
    <source>
        <dbReference type="Pfam" id="PF04545"/>
    </source>
</evidence>
<dbReference type="PANTHER" id="PTHR43133:SF52">
    <property type="entry name" value="ECF RNA POLYMERASE SIGMA FACTOR SIGL"/>
    <property type="match status" value="1"/>
</dbReference>
<dbReference type="Pfam" id="PF04545">
    <property type="entry name" value="Sigma70_r4"/>
    <property type="match status" value="1"/>
</dbReference>
<dbReference type="SUPFAM" id="SSF88946">
    <property type="entry name" value="Sigma2 domain of RNA polymerase sigma factors"/>
    <property type="match status" value="1"/>
</dbReference>
<dbReference type="EMBL" id="JAHKKG010000005">
    <property type="protein sequence ID" value="MBU2665381.1"/>
    <property type="molecule type" value="Genomic_DNA"/>
</dbReference>
<keyword evidence="9" id="KW-1185">Reference proteome</keyword>
<evidence type="ECO:0000256" key="2">
    <source>
        <dbReference type="ARBA" id="ARBA00023015"/>
    </source>
</evidence>
<comment type="similarity">
    <text evidence="1">Belongs to the sigma-70 factor family. ECF subfamily.</text>
</comment>
<dbReference type="InterPro" id="IPR014284">
    <property type="entry name" value="RNA_pol_sigma-70_dom"/>
</dbReference>
<evidence type="ECO:0000313" key="8">
    <source>
        <dbReference type="EMBL" id="MBU2665381.1"/>
    </source>
</evidence>
<dbReference type="Proteomes" id="UP001519654">
    <property type="component" value="Unassembled WGS sequence"/>
</dbReference>
<accession>A0ABS5YPK6</accession>
<proteinExistence type="inferred from homology"/>
<keyword evidence="5" id="KW-0804">Transcription</keyword>
<keyword evidence="3" id="KW-0731">Sigma factor</keyword>
<protein>
    <submittedName>
        <fullName evidence="8">Sigma-70 family RNA polymerase sigma factor</fullName>
    </submittedName>
</protein>
<name>A0ABS5YPK6_9ACTN</name>
<dbReference type="PANTHER" id="PTHR43133">
    <property type="entry name" value="RNA POLYMERASE ECF-TYPE SIGMA FACTO"/>
    <property type="match status" value="1"/>
</dbReference>
<dbReference type="NCBIfam" id="TIGR02937">
    <property type="entry name" value="sigma70-ECF"/>
    <property type="match status" value="1"/>
</dbReference>
<dbReference type="InterPro" id="IPR039425">
    <property type="entry name" value="RNA_pol_sigma-70-like"/>
</dbReference>
<evidence type="ECO:0000259" key="6">
    <source>
        <dbReference type="Pfam" id="PF04542"/>
    </source>
</evidence>
<reference evidence="8 9" key="1">
    <citation type="submission" date="2021-06" db="EMBL/GenBank/DDBJ databases">
        <title>Actinoplanes lichenicola sp. nov., and Actinoplanes ovalisporus sp. nov., isolated from lichen in Thailand.</title>
        <authorList>
            <person name="Saeng-In P."/>
            <person name="Kanchanasin P."/>
            <person name="Yuki M."/>
            <person name="Kudo T."/>
            <person name="Ohkuma M."/>
            <person name="Phongsopitanun W."/>
            <person name="Tanasupawat S."/>
        </authorList>
    </citation>
    <scope>NUCLEOTIDE SEQUENCE [LARGE SCALE GENOMIC DNA]</scope>
    <source>
        <strain evidence="8 9">NBRC 110975</strain>
    </source>
</reference>
<evidence type="ECO:0000256" key="1">
    <source>
        <dbReference type="ARBA" id="ARBA00010641"/>
    </source>
</evidence>
<dbReference type="RefSeq" id="WP_215788591.1">
    <property type="nucleotide sequence ID" value="NZ_JAHKKG010000005.1"/>
</dbReference>
<feature type="domain" description="RNA polymerase sigma-70 region 2" evidence="6">
    <location>
        <begin position="20"/>
        <end position="87"/>
    </location>
</feature>
<comment type="caution">
    <text evidence="8">The sequence shown here is derived from an EMBL/GenBank/DDBJ whole genome shotgun (WGS) entry which is preliminary data.</text>
</comment>
<dbReference type="Pfam" id="PF04542">
    <property type="entry name" value="Sigma70_r2"/>
    <property type="match status" value="1"/>
</dbReference>
<dbReference type="Gene3D" id="1.10.10.10">
    <property type="entry name" value="Winged helix-like DNA-binding domain superfamily/Winged helix DNA-binding domain"/>
    <property type="match status" value="1"/>
</dbReference>
<evidence type="ECO:0000256" key="5">
    <source>
        <dbReference type="ARBA" id="ARBA00023163"/>
    </source>
</evidence>
<keyword evidence="4" id="KW-0238">DNA-binding</keyword>
<dbReference type="Gene3D" id="1.10.1740.10">
    <property type="match status" value="1"/>
</dbReference>
<dbReference type="InterPro" id="IPR007630">
    <property type="entry name" value="RNA_pol_sigma70_r4"/>
</dbReference>
<dbReference type="InterPro" id="IPR036388">
    <property type="entry name" value="WH-like_DNA-bd_sf"/>
</dbReference>
<keyword evidence="2" id="KW-0805">Transcription regulation</keyword>
<dbReference type="InterPro" id="IPR007627">
    <property type="entry name" value="RNA_pol_sigma70_r2"/>
</dbReference>